<organism evidence="4 5">
    <name type="scientific">Lysobacter panacisoli</name>
    <dbReference type="NCBI Taxonomy" id="1255263"/>
    <lineage>
        <taxon>Bacteria</taxon>
        <taxon>Pseudomonadati</taxon>
        <taxon>Pseudomonadota</taxon>
        <taxon>Gammaproteobacteria</taxon>
        <taxon>Lysobacterales</taxon>
        <taxon>Lysobacteraceae</taxon>
        <taxon>Lysobacter</taxon>
    </lineage>
</organism>
<dbReference type="InterPro" id="IPR037021">
    <property type="entry name" value="RnfH_sf"/>
</dbReference>
<sequence length="90" mass="10152">MKVQVVRAWPRRFDAIDLELAEGTTVADALAAAGWEHDPETIAHAVFGVRVEPGTVLREGDRVELLRPLQADPKDARRRRAESRQKKTRP</sequence>
<proteinExistence type="inferred from homology"/>
<dbReference type="Pfam" id="PF03658">
    <property type="entry name" value="Ub-RnfH"/>
    <property type="match status" value="1"/>
</dbReference>
<evidence type="ECO:0000256" key="2">
    <source>
        <dbReference type="HAMAP-Rule" id="MF_00460"/>
    </source>
</evidence>
<dbReference type="HAMAP" id="MF_00460">
    <property type="entry name" value="UPF0125_RnfH"/>
    <property type="match status" value="1"/>
</dbReference>
<feature type="region of interest" description="Disordered" evidence="3">
    <location>
        <begin position="67"/>
        <end position="90"/>
    </location>
</feature>
<keyword evidence="5" id="KW-1185">Reference proteome</keyword>
<gene>
    <name evidence="4" type="ORF">GCM10025759_17020</name>
</gene>
<reference evidence="5" key="1">
    <citation type="journal article" date="2019" name="Int. J. Syst. Evol. Microbiol.">
        <title>The Global Catalogue of Microorganisms (GCM) 10K type strain sequencing project: providing services to taxonomists for standard genome sequencing and annotation.</title>
        <authorList>
            <consortium name="The Broad Institute Genomics Platform"/>
            <consortium name="The Broad Institute Genome Sequencing Center for Infectious Disease"/>
            <person name="Wu L."/>
            <person name="Ma J."/>
        </authorList>
    </citation>
    <scope>NUCLEOTIDE SEQUENCE [LARGE SCALE GENOMIC DNA]</scope>
    <source>
        <strain evidence="5">JCM 19212</strain>
    </source>
</reference>
<dbReference type="PANTHER" id="PTHR37483">
    <property type="entry name" value="UPF0125 PROTEIN RATB"/>
    <property type="match status" value="1"/>
</dbReference>
<evidence type="ECO:0000313" key="5">
    <source>
        <dbReference type="Proteomes" id="UP001501083"/>
    </source>
</evidence>
<accession>A0ABP9LEC6</accession>
<dbReference type="Proteomes" id="UP001501083">
    <property type="component" value="Unassembled WGS sequence"/>
</dbReference>
<protein>
    <recommendedName>
        <fullName evidence="2">UPF0125 protein GCM10025759_17020</fullName>
    </recommendedName>
</protein>
<evidence type="ECO:0000256" key="1">
    <source>
        <dbReference type="ARBA" id="ARBA00010645"/>
    </source>
</evidence>
<dbReference type="NCBIfam" id="NF002490">
    <property type="entry name" value="PRK01777.1"/>
    <property type="match status" value="1"/>
</dbReference>
<comment type="caution">
    <text evidence="4">The sequence shown here is derived from an EMBL/GenBank/DDBJ whole genome shotgun (WGS) entry which is preliminary data.</text>
</comment>
<dbReference type="RefSeq" id="WP_158986135.1">
    <property type="nucleotide sequence ID" value="NZ_BAABKY010000002.1"/>
</dbReference>
<dbReference type="PANTHER" id="PTHR37483:SF1">
    <property type="entry name" value="UPF0125 PROTEIN RATB"/>
    <property type="match status" value="1"/>
</dbReference>
<dbReference type="SUPFAM" id="SSF54285">
    <property type="entry name" value="MoaD/ThiS"/>
    <property type="match status" value="1"/>
</dbReference>
<name>A0ABP9LEC6_9GAMM</name>
<evidence type="ECO:0000313" key="4">
    <source>
        <dbReference type="EMBL" id="GAA5074530.1"/>
    </source>
</evidence>
<dbReference type="Gene3D" id="3.10.20.280">
    <property type="entry name" value="RnfH-like"/>
    <property type="match status" value="1"/>
</dbReference>
<dbReference type="InterPro" id="IPR005346">
    <property type="entry name" value="RnfH"/>
</dbReference>
<comment type="similarity">
    <text evidence="1 2">Belongs to the UPF0125 (RnfH) family.</text>
</comment>
<evidence type="ECO:0000256" key="3">
    <source>
        <dbReference type="SAM" id="MobiDB-lite"/>
    </source>
</evidence>
<dbReference type="EMBL" id="BAABKY010000002">
    <property type="protein sequence ID" value="GAA5074530.1"/>
    <property type="molecule type" value="Genomic_DNA"/>
</dbReference>
<dbReference type="InterPro" id="IPR016155">
    <property type="entry name" value="Mopterin_synth/thiamin_S_b"/>
</dbReference>
<feature type="compositionally biased region" description="Basic residues" evidence="3">
    <location>
        <begin position="76"/>
        <end position="90"/>
    </location>
</feature>